<proteinExistence type="predicted"/>
<comment type="caution">
    <text evidence="1">The sequence shown here is derived from an EMBL/GenBank/DDBJ whole genome shotgun (WGS) entry which is preliminary data.</text>
</comment>
<reference evidence="1" key="1">
    <citation type="submission" date="2023-04" db="EMBL/GenBank/DDBJ databases">
        <title>A chromosome-level genome assembly of the parasitoid wasp Eretmocerus hayati.</title>
        <authorList>
            <person name="Zhong Y."/>
            <person name="Liu S."/>
            <person name="Liu Y."/>
        </authorList>
    </citation>
    <scope>NUCLEOTIDE SEQUENCE</scope>
    <source>
        <strain evidence="1">ZJU_SS_LIU_2023</strain>
    </source>
</reference>
<feature type="non-terminal residue" evidence="1">
    <location>
        <position position="1"/>
    </location>
</feature>
<organism evidence="1 2">
    <name type="scientific">Eretmocerus hayati</name>
    <dbReference type="NCBI Taxonomy" id="131215"/>
    <lineage>
        <taxon>Eukaryota</taxon>
        <taxon>Metazoa</taxon>
        <taxon>Ecdysozoa</taxon>
        <taxon>Arthropoda</taxon>
        <taxon>Hexapoda</taxon>
        <taxon>Insecta</taxon>
        <taxon>Pterygota</taxon>
        <taxon>Neoptera</taxon>
        <taxon>Endopterygota</taxon>
        <taxon>Hymenoptera</taxon>
        <taxon>Apocrita</taxon>
        <taxon>Proctotrupomorpha</taxon>
        <taxon>Chalcidoidea</taxon>
        <taxon>Aphelinidae</taxon>
        <taxon>Aphelininae</taxon>
        <taxon>Eretmocerus</taxon>
    </lineage>
</organism>
<evidence type="ECO:0000313" key="2">
    <source>
        <dbReference type="Proteomes" id="UP001239111"/>
    </source>
</evidence>
<gene>
    <name evidence="1" type="ORF">QAD02_001286</name>
</gene>
<protein>
    <submittedName>
        <fullName evidence="1">Uncharacterized protein</fullName>
    </submittedName>
</protein>
<accession>A0ACC2NG08</accession>
<evidence type="ECO:0000313" key="1">
    <source>
        <dbReference type="EMBL" id="KAJ8670027.1"/>
    </source>
</evidence>
<keyword evidence="2" id="KW-1185">Reference proteome</keyword>
<sequence length="577" mass="66114">KIKKHLMPSEKPNDYKTVYSMPAREVRGFELSGSLRAATLALIGLAKHSKIFDSVIFDYGDFRNLMKNDTAILVGATLLKICLLINTKCSAVNFRDPDAQKEFVLDEMTNDCENCTSNYFFQFRTLLTINGCIPNVFVCLGHENKSIMFSIQPIKAGDKLSTSMGSVYDKSSDDQRRGDFERFYNRLCPCPACKGNWITKMFDGPKPMSMVSKKTPKSKEIYEEIRNIEAIMRENYHKATHPDIKVVTRTKNLVMQAWKCLSWPSPLLILAGKLMIEVFKELHSLSEVYPDIDHSDRHFNEDGSFFSYKTLYLTPLRILTKSEFDSCVRGATVCVIGYAKQVLKTTYDSYDIKKLMKDETAIFMAAFLCKLEMINKGRVQQVKQFDPSQNGCEKSPTNHSIILAGMLAPISCAPNVEHVGTVNNRSFIYAMEPIKAGTQIFSSIYLSMIYTNAQKSQRDNNYKYFYGHPCDCRACTDDWSEKLTNPAEFPMIPDEKSDLFEELSEEMYSIRRDMQSSPLNKLGIVDFEIIVRIRALIAKSWEHFPMPSLITFDTVKLMMKSYEAFFSPKNRLAYRLR</sequence>
<name>A0ACC2NG08_9HYME</name>
<dbReference type="EMBL" id="CM056743">
    <property type="protein sequence ID" value="KAJ8670027.1"/>
    <property type="molecule type" value="Genomic_DNA"/>
</dbReference>
<dbReference type="Proteomes" id="UP001239111">
    <property type="component" value="Chromosome 3"/>
</dbReference>